<dbReference type="Proteomes" id="UP000315010">
    <property type="component" value="Unassembled WGS sequence"/>
</dbReference>
<gene>
    <name evidence="1" type="ORF">CA13_20630</name>
</gene>
<comment type="caution">
    <text evidence="1">The sequence shown here is derived from an EMBL/GenBank/DDBJ whole genome shotgun (WGS) entry which is preliminary data.</text>
</comment>
<evidence type="ECO:0000313" key="1">
    <source>
        <dbReference type="EMBL" id="TWT80618.1"/>
    </source>
</evidence>
<name>A0A5C5YZS4_9BACT</name>
<dbReference type="EMBL" id="SJPJ01000001">
    <property type="protein sequence ID" value="TWT80618.1"/>
    <property type="molecule type" value="Genomic_DNA"/>
</dbReference>
<proteinExistence type="predicted"/>
<dbReference type="AlphaFoldDB" id="A0A5C5YZS4"/>
<organism evidence="1 2">
    <name type="scientific">Novipirellula herctigrandis</name>
    <dbReference type="NCBI Taxonomy" id="2527986"/>
    <lineage>
        <taxon>Bacteria</taxon>
        <taxon>Pseudomonadati</taxon>
        <taxon>Planctomycetota</taxon>
        <taxon>Planctomycetia</taxon>
        <taxon>Pirellulales</taxon>
        <taxon>Pirellulaceae</taxon>
        <taxon>Novipirellula</taxon>
    </lineage>
</organism>
<dbReference type="RefSeq" id="WP_146395766.1">
    <property type="nucleotide sequence ID" value="NZ_SJPJ01000001.1"/>
</dbReference>
<reference evidence="1 2" key="1">
    <citation type="submission" date="2019-02" db="EMBL/GenBank/DDBJ databases">
        <title>Deep-cultivation of Planctomycetes and their phenomic and genomic characterization uncovers novel biology.</title>
        <authorList>
            <person name="Wiegand S."/>
            <person name="Jogler M."/>
            <person name="Boedeker C."/>
            <person name="Pinto D."/>
            <person name="Vollmers J."/>
            <person name="Rivas-Marin E."/>
            <person name="Kohn T."/>
            <person name="Peeters S.H."/>
            <person name="Heuer A."/>
            <person name="Rast P."/>
            <person name="Oberbeckmann S."/>
            <person name="Bunk B."/>
            <person name="Jeske O."/>
            <person name="Meyerdierks A."/>
            <person name="Storesund J.E."/>
            <person name="Kallscheuer N."/>
            <person name="Luecker S."/>
            <person name="Lage O.M."/>
            <person name="Pohl T."/>
            <person name="Merkel B.J."/>
            <person name="Hornburger P."/>
            <person name="Mueller R.-W."/>
            <person name="Bruemmer F."/>
            <person name="Labrenz M."/>
            <person name="Spormann A.M."/>
            <person name="Op Den Camp H."/>
            <person name="Overmann J."/>
            <person name="Amann R."/>
            <person name="Jetten M.S.M."/>
            <person name="Mascher T."/>
            <person name="Medema M.H."/>
            <person name="Devos D.P."/>
            <person name="Kaster A.-K."/>
            <person name="Ovreas L."/>
            <person name="Rohde M."/>
            <person name="Galperin M.Y."/>
            <person name="Jogler C."/>
        </authorList>
    </citation>
    <scope>NUCLEOTIDE SEQUENCE [LARGE SCALE GENOMIC DNA]</scope>
    <source>
        <strain evidence="1 2">CA13</strain>
    </source>
</reference>
<protein>
    <submittedName>
        <fullName evidence="1">Uncharacterized protein</fullName>
    </submittedName>
</protein>
<evidence type="ECO:0000313" key="2">
    <source>
        <dbReference type="Proteomes" id="UP000315010"/>
    </source>
</evidence>
<sequence>MGDLFNSGFHRNGPRDRVGIEVVRLERFPATLAITVDFGGQCHHAAGDVPIVLAFRFRHLDELTEC</sequence>
<keyword evidence="2" id="KW-1185">Reference proteome</keyword>
<accession>A0A5C5YZS4</accession>